<sequence>SLRELRKKFGQATLSLGDVTTVLIGQEDGTSAARSPKDKEVEDNDDESEEDSEPSEEEDSSSDGEEDQEDTYEFDCCLLHRYHSKASPSQPRPVSIEKCGSASKLAERAALDLKVRGDLSGFIRLRVAIHTKRAVMEIAGEKGSAKVQLFPSEIGISEVATSAMNIIAVVPVGPQGAEWASKVERQRRAATGVEGWVLACSSDKSQNVLEKITDAGGVRSGLQAQYHLFMQGKHGLGAFGFVVCASEQLSDKIVAVKSIKLQVDPQVIFNEVAMLRAAQGHPNIVRFRGLWADPTSAEQSKGGRQWYMVMDYFKGDLYDRIVEGRRLREKECVPILHSVLASITFLHKRGIFHRDIKPENLLIETAAKVVLTDFGIACLVTNETELKRKVGTVGYAAPEMLAGTATGFEGDEFGAGIVLYFMLSKSTPFLAPTPAMTIEKTMEGKVNMAYRCFDHISENCRNMINGLVCKDVATRIKAHDALKTTFLATRASLTEPVLDCSVMLKPKGSNQGSLFSIAEKADKLGSTTQGNLPAMRQL</sequence>
<dbReference type="Proteomes" id="UP000601435">
    <property type="component" value="Unassembled WGS sequence"/>
</dbReference>
<dbReference type="PROSITE" id="PS50011">
    <property type="entry name" value="PROTEIN_KINASE_DOM"/>
    <property type="match status" value="1"/>
</dbReference>
<reference evidence="3" key="1">
    <citation type="submission" date="2021-02" db="EMBL/GenBank/DDBJ databases">
        <authorList>
            <person name="Dougan E. K."/>
            <person name="Rhodes N."/>
            <person name="Thang M."/>
            <person name="Chan C."/>
        </authorList>
    </citation>
    <scope>NUCLEOTIDE SEQUENCE</scope>
</reference>
<dbReference type="GO" id="GO:0004672">
    <property type="term" value="F:protein kinase activity"/>
    <property type="evidence" value="ECO:0007669"/>
    <property type="project" value="InterPro"/>
</dbReference>
<gene>
    <name evidence="3" type="primary">CPK4</name>
    <name evidence="3" type="ORF">SNEC2469_LOCUS30229</name>
</gene>
<dbReference type="AlphaFoldDB" id="A0A813BAT5"/>
<dbReference type="InterPro" id="IPR000719">
    <property type="entry name" value="Prot_kinase_dom"/>
</dbReference>
<dbReference type="Pfam" id="PF00069">
    <property type="entry name" value="Pkinase"/>
    <property type="match status" value="1"/>
</dbReference>
<dbReference type="PROSITE" id="PS00108">
    <property type="entry name" value="PROTEIN_KINASE_ST"/>
    <property type="match status" value="1"/>
</dbReference>
<evidence type="ECO:0000259" key="2">
    <source>
        <dbReference type="PROSITE" id="PS50011"/>
    </source>
</evidence>
<name>A0A813BAT5_9DINO</name>
<dbReference type="InterPro" id="IPR011009">
    <property type="entry name" value="Kinase-like_dom_sf"/>
</dbReference>
<feature type="compositionally biased region" description="Acidic residues" evidence="1">
    <location>
        <begin position="41"/>
        <end position="70"/>
    </location>
</feature>
<accession>A0A813BAT5</accession>
<dbReference type="EMBL" id="CAJNJA010069974">
    <property type="protein sequence ID" value="CAE7899608.1"/>
    <property type="molecule type" value="Genomic_DNA"/>
</dbReference>
<comment type="caution">
    <text evidence="3">The sequence shown here is derived from an EMBL/GenBank/DDBJ whole genome shotgun (WGS) entry which is preliminary data.</text>
</comment>
<dbReference type="SUPFAM" id="SSF56112">
    <property type="entry name" value="Protein kinase-like (PK-like)"/>
    <property type="match status" value="1"/>
</dbReference>
<keyword evidence="4" id="KW-1185">Reference proteome</keyword>
<dbReference type="Gene3D" id="1.10.510.10">
    <property type="entry name" value="Transferase(Phosphotransferase) domain 1"/>
    <property type="match status" value="1"/>
</dbReference>
<evidence type="ECO:0000313" key="4">
    <source>
        <dbReference type="Proteomes" id="UP000601435"/>
    </source>
</evidence>
<feature type="non-terminal residue" evidence="3">
    <location>
        <position position="538"/>
    </location>
</feature>
<dbReference type="SMART" id="SM00220">
    <property type="entry name" value="S_TKc"/>
    <property type="match status" value="1"/>
</dbReference>
<proteinExistence type="predicted"/>
<protein>
    <submittedName>
        <fullName evidence="3">CPK4 protein</fullName>
    </submittedName>
</protein>
<dbReference type="PANTHER" id="PTHR24347">
    <property type="entry name" value="SERINE/THREONINE-PROTEIN KINASE"/>
    <property type="match status" value="1"/>
</dbReference>
<dbReference type="InterPro" id="IPR008271">
    <property type="entry name" value="Ser/Thr_kinase_AS"/>
</dbReference>
<organism evidence="3 4">
    <name type="scientific">Symbiodinium necroappetens</name>
    <dbReference type="NCBI Taxonomy" id="1628268"/>
    <lineage>
        <taxon>Eukaryota</taxon>
        <taxon>Sar</taxon>
        <taxon>Alveolata</taxon>
        <taxon>Dinophyceae</taxon>
        <taxon>Suessiales</taxon>
        <taxon>Symbiodiniaceae</taxon>
        <taxon>Symbiodinium</taxon>
    </lineage>
</organism>
<dbReference type="OrthoDB" id="68483at2759"/>
<evidence type="ECO:0000313" key="3">
    <source>
        <dbReference type="EMBL" id="CAE7899608.1"/>
    </source>
</evidence>
<evidence type="ECO:0000256" key="1">
    <source>
        <dbReference type="SAM" id="MobiDB-lite"/>
    </source>
</evidence>
<dbReference type="GO" id="GO:0005524">
    <property type="term" value="F:ATP binding"/>
    <property type="evidence" value="ECO:0007669"/>
    <property type="project" value="InterPro"/>
</dbReference>
<feature type="domain" description="Protein kinase" evidence="2">
    <location>
        <begin position="228"/>
        <end position="487"/>
    </location>
</feature>
<feature type="region of interest" description="Disordered" evidence="1">
    <location>
        <begin position="17"/>
        <end position="70"/>
    </location>
</feature>